<dbReference type="AlphaFoldDB" id="A0A319DQ29"/>
<reference evidence="1 2" key="1">
    <citation type="submission" date="2018-02" db="EMBL/GenBank/DDBJ databases">
        <title>The genomes of Aspergillus section Nigri reveals drivers in fungal speciation.</title>
        <authorList>
            <consortium name="DOE Joint Genome Institute"/>
            <person name="Vesth T.C."/>
            <person name="Nybo J."/>
            <person name="Theobald S."/>
            <person name="Brandl J."/>
            <person name="Frisvad J.C."/>
            <person name="Nielsen K.F."/>
            <person name="Lyhne E.K."/>
            <person name="Kogle M.E."/>
            <person name="Kuo A."/>
            <person name="Riley R."/>
            <person name="Clum A."/>
            <person name="Nolan M."/>
            <person name="Lipzen A."/>
            <person name="Salamov A."/>
            <person name="Henrissat B."/>
            <person name="Wiebenga A."/>
            <person name="De vries R.P."/>
            <person name="Grigoriev I.V."/>
            <person name="Mortensen U.H."/>
            <person name="Andersen M.R."/>
            <person name="Baker S.E."/>
        </authorList>
    </citation>
    <scope>NUCLEOTIDE SEQUENCE [LARGE SCALE GENOMIC DNA]</scope>
    <source>
        <strain evidence="1 2">CBS 707.79</strain>
    </source>
</reference>
<proteinExistence type="predicted"/>
<dbReference type="VEuPathDB" id="FungiDB:BO71DRAFT_172495"/>
<dbReference type="Proteomes" id="UP000247810">
    <property type="component" value="Unassembled WGS sequence"/>
</dbReference>
<gene>
    <name evidence="1" type="ORF">BO71DRAFT_172495</name>
</gene>
<keyword evidence="2" id="KW-1185">Reference proteome</keyword>
<dbReference type="EMBL" id="KZ825800">
    <property type="protein sequence ID" value="PYH99700.1"/>
    <property type="molecule type" value="Genomic_DNA"/>
</dbReference>
<protein>
    <submittedName>
        <fullName evidence="1">Uncharacterized protein</fullName>
    </submittedName>
</protein>
<name>A0A319DQ29_9EURO</name>
<evidence type="ECO:0000313" key="1">
    <source>
        <dbReference type="EMBL" id="PYH99700.1"/>
    </source>
</evidence>
<organism evidence="1 2">
    <name type="scientific">Aspergillus ellipticus CBS 707.79</name>
    <dbReference type="NCBI Taxonomy" id="1448320"/>
    <lineage>
        <taxon>Eukaryota</taxon>
        <taxon>Fungi</taxon>
        <taxon>Dikarya</taxon>
        <taxon>Ascomycota</taxon>
        <taxon>Pezizomycotina</taxon>
        <taxon>Eurotiomycetes</taxon>
        <taxon>Eurotiomycetidae</taxon>
        <taxon>Eurotiales</taxon>
        <taxon>Aspergillaceae</taxon>
        <taxon>Aspergillus</taxon>
        <taxon>Aspergillus subgen. Circumdati</taxon>
    </lineage>
</organism>
<evidence type="ECO:0000313" key="2">
    <source>
        <dbReference type="Proteomes" id="UP000247810"/>
    </source>
</evidence>
<accession>A0A319DQ29</accession>
<sequence>MSTALLTTHKCLCQKIIQIFARCPIRSALIHGLKLNYIRKDSAVSFLFLHQLTPSVSWVPTILQPCEFDDCITTVDQSGHWVHQFQYRTIYRIYTHRAINRAHTRVKGHWPRSTRVSSPLLIQRESQPRPTARMNLCHPTRIPPKTTNNSRFIIKITNQPTPRSMYIQSNKR</sequence>